<protein>
    <recommendedName>
        <fullName evidence="3">EcsC family protein</fullName>
    </recommendedName>
</protein>
<dbReference type="EMBL" id="CP012159">
    <property type="protein sequence ID" value="AKT42479.1"/>
    <property type="molecule type" value="Genomic_DNA"/>
</dbReference>
<keyword evidence="2" id="KW-1185">Reference proteome</keyword>
<proteinExistence type="predicted"/>
<gene>
    <name evidence="1" type="ORF">CMC5_067050</name>
</gene>
<dbReference type="KEGG" id="ccro:CMC5_067050"/>
<name>A0A0K1ENS7_CHOCO</name>
<evidence type="ECO:0008006" key="3">
    <source>
        <dbReference type="Google" id="ProtNLM"/>
    </source>
</evidence>
<dbReference type="AlphaFoldDB" id="A0A0K1ENS7"/>
<accession>A0A0K1ENS7</accession>
<reference evidence="1 2" key="1">
    <citation type="submission" date="2015-07" db="EMBL/GenBank/DDBJ databases">
        <title>Genome analysis of myxobacterium Chondromyces crocatus Cm c5 reveals a high potential for natural compound synthesis and the genetic basis for the loss of fruiting body formation.</title>
        <authorList>
            <person name="Zaburannyi N."/>
            <person name="Bunk B."/>
            <person name="Maier J."/>
            <person name="Overmann J."/>
            <person name="Mueller R."/>
        </authorList>
    </citation>
    <scope>NUCLEOTIDE SEQUENCE [LARGE SCALE GENOMIC DNA]</scope>
    <source>
        <strain evidence="1 2">Cm c5</strain>
    </source>
</reference>
<organism evidence="1 2">
    <name type="scientific">Chondromyces crocatus</name>
    <dbReference type="NCBI Taxonomy" id="52"/>
    <lineage>
        <taxon>Bacteria</taxon>
        <taxon>Pseudomonadati</taxon>
        <taxon>Myxococcota</taxon>
        <taxon>Polyangia</taxon>
        <taxon>Polyangiales</taxon>
        <taxon>Polyangiaceae</taxon>
        <taxon>Chondromyces</taxon>
    </lineage>
</organism>
<dbReference type="Proteomes" id="UP000067626">
    <property type="component" value="Chromosome"/>
</dbReference>
<evidence type="ECO:0000313" key="2">
    <source>
        <dbReference type="Proteomes" id="UP000067626"/>
    </source>
</evidence>
<dbReference type="STRING" id="52.CMC5_067050"/>
<evidence type="ECO:0000313" key="1">
    <source>
        <dbReference type="EMBL" id="AKT42479.1"/>
    </source>
</evidence>
<sequence>MPGESMADEETSDDAGLRFLRAVEVMVILPDEARTTAARWLDQSRARHPEDALDQHQDRAARDLVGYYASLAATSGGLTSLAGIVPGLGTAVAMLGGGVADGAICMKLQVDMCLCLAGVFGWDLDTEEARYLSFLLSAGATLERAGDDDGERLDTEGGVARVRRMLKGARLQSTSDLFKKVGIVLARSSIAKSLPFGIGVVFSGGTNYALMKYVGEAATCWLRLDRATTDPAA</sequence>